<keyword evidence="8" id="KW-0648">Protein biosynthesis</keyword>
<dbReference type="CDD" id="cd00673">
    <property type="entry name" value="AlaRS_core"/>
    <property type="match status" value="1"/>
</dbReference>
<dbReference type="GO" id="GO:0005829">
    <property type="term" value="C:cytosol"/>
    <property type="evidence" value="ECO:0007669"/>
    <property type="project" value="TreeGrafter"/>
</dbReference>
<dbReference type="SUPFAM" id="SSF101353">
    <property type="entry name" value="Putative anticodon-binding domain of alanyl-tRNA synthetase (AlaRS)"/>
    <property type="match status" value="1"/>
</dbReference>
<keyword evidence="3" id="KW-0820">tRNA-binding</keyword>
<proteinExistence type="inferred from homology"/>
<evidence type="ECO:0000256" key="9">
    <source>
        <dbReference type="ARBA" id="ARBA00023146"/>
    </source>
</evidence>
<dbReference type="EC" id="6.1.1.7" evidence="2"/>
<dbReference type="SMART" id="SM00863">
    <property type="entry name" value="tRNA_SAD"/>
    <property type="match status" value="1"/>
</dbReference>
<evidence type="ECO:0000259" key="10">
    <source>
        <dbReference type="PROSITE" id="PS50860"/>
    </source>
</evidence>
<dbReference type="SUPFAM" id="SSF55681">
    <property type="entry name" value="Class II aaRS and biotin synthetases"/>
    <property type="match status" value="1"/>
</dbReference>
<dbReference type="PROSITE" id="PS50860">
    <property type="entry name" value="AA_TRNA_LIGASE_II_ALA"/>
    <property type="match status" value="1"/>
</dbReference>
<dbReference type="GO" id="GO:0005524">
    <property type="term" value="F:ATP binding"/>
    <property type="evidence" value="ECO:0007669"/>
    <property type="project" value="UniProtKB-KW"/>
</dbReference>
<dbReference type="GO" id="GO:0002161">
    <property type="term" value="F:aminoacyl-tRNA deacylase activity"/>
    <property type="evidence" value="ECO:0007669"/>
    <property type="project" value="TreeGrafter"/>
</dbReference>
<dbReference type="SUPFAM" id="SSF55186">
    <property type="entry name" value="ThrRS/AlaRS common domain"/>
    <property type="match status" value="1"/>
</dbReference>
<dbReference type="InterPro" id="IPR018162">
    <property type="entry name" value="Ala-tRNA-ligase_IIc_anticod-bd"/>
</dbReference>
<evidence type="ECO:0000256" key="1">
    <source>
        <dbReference type="ARBA" id="ARBA00008226"/>
    </source>
</evidence>
<reference evidence="11 12" key="1">
    <citation type="journal article" date="2015" name="Nature">
        <title>rRNA introns, odd ribosomes, and small enigmatic genomes across a large radiation of phyla.</title>
        <authorList>
            <person name="Brown C.T."/>
            <person name="Hug L.A."/>
            <person name="Thomas B.C."/>
            <person name="Sharon I."/>
            <person name="Castelle C.J."/>
            <person name="Singh A."/>
            <person name="Wilkins M.J."/>
            <person name="Williams K.H."/>
            <person name="Banfield J.F."/>
        </authorList>
    </citation>
    <scope>NUCLEOTIDE SEQUENCE [LARGE SCALE GENOMIC DNA]</scope>
</reference>
<evidence type="ECO:0000256" key="2">
    <source>
        <dbReference type="ARBA" id="ARBA00013168"/>
    </source>
</evidence>
<dbReference type="AlphaFoldDB" id="A0A0G1VQ71"/>
<dbReference type="InterPro" id="IPR012947">
    <property type="entry name" value="tRNA_SAD"/>
</dbReference>
<protein>
    <recommendedName>
        <fullName evidence="2">alanine--tRNA ligase</fullName>
        <ecNumber evidence="2">6.1.1.7</ecNumber>
    </recommendedName>
</protein>
<dbReference type="InterPro" id="IPR018164">
    <property type="entry name" value="Ala-tRNA-synth_IIc_N"/>
</dbReference>
<dbReference type="InterPro" id="IPR050058">
    <property type="entry name" value="Ala-tRNA_ligase"/>
</dbReference>
<dbReference type="PANTHER" id="PTHR11777">
    <property type="entry name" value="ALANYL-TRNA SYNTHETASE"/>
    <property type="match status" value="1"/>
</dbReference>
<organism evidence="11 12">
    <name type="scientific">Candidatus Kaiserbacteria bacterium GW2011_GWA2_49_56</name>
    <dbReference type="NCBI Taxonomy" id="1618670"/>
    <lineage>
        <taxon>Bacteria</taxon>
        <taxon>Candidatus Kaiseribacteriota</taxon>
    </lineage>
</organism>
<dbReference type="PRINTS" id="PR00980">
    <property type="entry name" value="TRNASYNTHALA"/>
</dbReference>
<dbReference type="GO" id="GO:0000049">
    <property type="term" value="F:tRNA binding"/>
    <property type="evidence" value="ECO:0007669"/>
    <property type="project" value="UniProtKB-KW"/>
</dbReference>
<dbReference type="Pfam" id="PF01411">
    <property type="entry name" value="tRNA-synt_2c"/>
    <property type="match status" value="1"/>
</dbReference>
<dbReference type="Proteomes" id="UP000033825">
    <property type="component" value="Unassembled WGS sequence"/>
</dbReference>
<evidence type="ECO:0000256" key="6">
    <source>
        <dbReference type="ARBA" id="ARBA00022840"/>
    </source>
</evidence>
<evidence type="ECO:0000256" key="3">
    <source>
        <dbReference type="ARBA" id="ARBA00022555"/>
    </source>
</evidence>
<dbReference type="PANTHER" id="PTHR11777:SF9">
    <property type="entry name" value="ALANINE--TRNA LIGASE, CYTOPLASMIC"/>
    <property type="match status" value="1"/>
</dbReference>
<dbReference type="PATRIC" id="fig|1618670.3.peg.131"/>
<comment type="similarity">
    <text evidence="1">Belongs to the class-II aminoacyl-tRNA synthetase family.</text>
</comment>
<dbReference type="Pfam" id="PF07973">
    <property type="entry name" value="tRNA_SAD"/>
    <property type="match status" value="1"/>
</dbReference>
<dbReference type="EMBL" id="LCQB01000011">
    <property type="protein sequence ID" value="KKW08460.1"/>
    <property type="molecule type" value="Genomic_DNA"/>
</dbReference>
<gene>
    <name evidence="11" type="ORF">UY46_C0011G0015</name>
</gene>
<dbReference type="InterPro" id="IPR002318">
    <property type="entry name" value="Ala-tRNA-lgiase_IIc"/>
</dbReference>
<dbReference type="Gene3D" id="3.30.980.10">
    <property type="entry name" value="Threonyl-trna Synthetase, Chain A, domain 2"/>
    <property type="match status" value="1"/>
</dbReference>
<evidence type="ECO:0000256" key="4">
    <source>
        <dbReference type="ARBA" id="ARBA00022598"/>
    </source>
</evidence>
<keyword evidence="9 11" id="KW-0030">Aminoacyl-tRNA synthetase</keyword>
<feature type="domain" description="Alanyl-transfer RNA synthetases family profile" evidence="10">
    <location>
        <begin position="28"/>
        <end position="655"/>
    </location>
</feature>
<evidence type="ECO:0000313" key="12">
    <source>
        <dbReference type="Proteomes" id="UP000033825"/>
    </source>
</evidence>
<dbReference type="Gene3D" id="3.30.54.20">
    <property type="match status" value="1"/>
</dbReference>
<dbReference type="GO" id="GO:0004813">
    <property type="term" value="F:alanine-tRNA ligase activity"/>
    <property type="evidence" value="ECO:0007669"/>
    <property type="project" value="UniProtKB-EC"/>
</dbReference>
<evidence type="ECO:0000256" key="5">
    <source>
        <dbReference type="ARBA" id="ARBA00022741"/>
    </source>
</evidence>
<evidence type="ECO:0000256" key="7">
    <source>
        <dbReference type="ARBA" id="ARBA00022884"/>
    </source>
</evidence>
<dbReference type="InterPro" id="IPR018165">
    <property type="entry name" value="Ala-tRNA-synth_IIc_core"/>
</dbReference>
<keyword evidence="4" id="KW-0436">Ligase</keyword>
<dbReference type="FunFam" id="3.30.980.10:FF:000004">
    <property type="entry name" value="Alanine--tRNA ligase, cytoplasmic"/>
    <property type="match status" value="1"/>
</dbReference>
<name>A0A0G1VQ71_9BACT</name>
<sequence length="694" mass="77917">MAIRDEEAPHQSWRLFLFCRKRVTFSGMNINEIRTKYLEFFSAQGGSASGGKAPPMRPHAIIPSASLVPQNDPTTLFTGSGMQPLLPYLLGKEHPKGGRLADSQKSFRAEDIEEVGDNRHTTFFEMLGNWSLGDYFKKEQLSWFFEFLTDELGLDPNRLYVTTFIGDQKNNIPRDTESAVIWKELFSKKGIDAKEVVIGSGEDGYRLGMQDGRIFYYDAKKNWWSRAGAPDTMPLGEPGGPDSEVFYDFDTPHDPKFGGECHPNCDCGRFLEIGNSVFMQYIKREDGSFALLPKQNVDFGGGLERLAAATAKNPDVFATDAFRDIIELLSHFSGKAYDDSRYTRSFRIIADHVRAAVFMLVDGVFPSNTERGYVLRRLIRRAALHAEKIGTGDKDVGDSMLVRAAVITIEKYKGAYPELSGEGAYENIRREIWKEEVQFRKTLEKGMHEFEKISTEGHVSGEAAFMLFTTYGFPFEMTQELAHERGFDVDEENFRAKMRTHSDISRAGSKQKFKGGLADTSEATTRLHSAHHLLLKALQIVLGEHVKQRGSNITQERLRIDFSHGKKMTKEQLTEVERIVNERIEEALPVVHSTIPKAEAEKIGAEQEFGAKYPDMVSIYSIGPSGATVDMPQFERAFSVEFCGGPHVSNTSDIGTDPSTPFDKVQGKPLRAKFTILKEEAVATGIRRIKATLN</sequence>
<dbReference type="NCBIfam" id="NF002436">
    <property type="entry name" value="PRK01584.1"/>
    <property type="match status" value="1"/>
</dbReference>
<keyword evidence="5" id="KW-0547">Nucleotide-binding</keyword>
<dbReference type="InterPro" id="IPR045864">
    <property type="entry name" value="aa-tRNA-synth_II/BPL/LPL"/>
</dbReference>
<keyword evidence="7" id="KW-0694">RNA-binding</keyword>
<dbReference type="GO" id="GO:0006419">
    <property type="term" value="P:alanyl-tRNA aminoacylation"/>
    <property type="evidence" value="ECO:0007669"/>
    <property type="project" value="InterPro"/>
</dbReference>
<dbReference type="InterPro" id="IPR018163">
    <property type="entry name" value="Thr/Ala-tRNA-synth_IIc_edit"/>
</dbReference>
<comment type="caution">
    <text evidence="11">The sequence shown here is derived from an EMBL/GenBank/DDBJ whole genome shotgun (WGS) entry which is preliminary data.</text>
</comment>
<keyword evidence="6" id="KW-0067">ATP-binding</keyword>
<dbReference type="Gene3D" id="3.30.930.10">
    <property type="entry name" value="Bira Bifunctional Protein, Domain 2"/>
    <property type="match status" value="1"/>
</dbReference>
<evidence type="ECO:0000256" key="8">
    <source>
        <dbReference type="ARBA" id="ARBA00022917"/>
    </source>
</evidence>
<evidence type="ECO:0000313" key="11">
    <source>
        <dbReference type="EMBL" id="KKW08460.1"/>
    </source>
</evidence>
<accession>A0A0G1VQ71</accession>